<dbReference type="InterPro" id="IPR052155">
    <property type="entry name" value="Biofilm_reg_signaling"/>
</dbReference>
<proteinExistence type="predicted"/>
<evidence type="ECO:0000256" key="1">
    <source>
        <dbReference type="SAM" id="Phobius"/>
    </source>
</evidence>
<dbReference type="Gene3D" id="3.30.450.20">
    <property type="entry name" value="PAS domain"/>
    <property type="match status" value="1"/>
</dbReference>
<keyword evidence="4" id="KW-1185">Reference proteome</keyword>
<feature type="transmembrane region" description="Helical" evidence="1">
    <location>
        <begin position="64"/>
        <end position="82"/>
    </location>
</feature>
<dbReference type="Pfam" id="PF12860">
    <property type="entry name" value="PAS_7"/>
    <property type="match status" value="1"/>
</dbReference>
<dbReference type="AlphaFoldDB" id="A0A4P8IZL4"/>
<dbReference type="InterPro" id="IPR035965">
    <property type="entry name" value="PAS-like_dom_sf"/>
</dbReference>
<dbReference type="Pfam" id="PF00990">
    <property type="entry name" value="GGDEF"/>
    <property type="match status" value="1"/>
</dbReference>
<keyword evidence="1" id="KW-0472">Membrane</keyword>
<feature type="transmembrane region" description="Helical" evidence="1">
    <location>
        <begin position="102"/>
        <end position="122"/>
    </location>
</feature>
<dbReference type="FunFam" id="3.30.70.270:FF:000001">
    <property type="entry name" value="Diguanylate cyclase domain protein"/>
    <property type="match status" value="1"/>
</dbReference>
<dbReference type="Proteomes" id="UP000298656">
    <property type="component" value="Chromosome 2"/>
</dbReference>
<feature type="transmembrane region" description="Helical" evidence="1">
    <location>
        <begin position="155"/>
        <end position="173"/>
    </location>
</feature>
<name>A0A4P8IZL4_9BURK</name>
<organism evidence="3 4">
    <name type="scientific">Trinickia violacea</name>
    <dbReference type="NCBI Taxonomy" id="2571746"/>
    <lineage>
        <taxon>Bacteria</taxon>
        <taxon>Pseudomonadati</taxon>
        <taxon>Pseudomonadota</taxon>
        <taxon>Betaproteobacteria</taxon>
        <taxon>Burkholderiales</taxon>
        <taxon>Burkholderiaceae</taxon>
        <taxon>Trinickia</taxon>
    </lineage>
</organism>
<dbReference type="SMART" id="SM00091">
    <property type="entry name" value="PAS"/>
    <property type="match status" value="1"/>
</dbReference>
<dbReference type="GO" id="GO:0003824">
    <property type="term" value="F:catalytic activity"/>
    <property type="evidence" value="ECO:0007669"/>
    <property type="project" value="UniProtKB-ARBA"/>
</dbReference>
<feature type="transmembrane region" description="Helical" evidence="1">
    <location>
        <begin position="180"/>
        <end position="200"/>
    </location>
</feature>
<reference evidence="3 4" key="1">
    <citation type="submission" date="2019-05" db="EMBL/GenBank/DDBJ databases">
        <title>Burkholderia sp. DHOD12, isolated from subtropical forest soil.</title>
        <authorList>
            <person name="Gao Z.-H."/>
            <person name="Qiu L.-H."/>
        </authorList>
    </citation>
    <scope>NUCLEOTIDE SEQUENCE [LARGE SCALE GENOMIC DNA]</scope>
    <source>
        <strain evidence="3 4">DHOD12</strain>
    </source>
</reference>
<dbReference type="SUPFAM" id="SSF55073">
    <property type="entry name" value="Nucleotide cyclase"/>
    <property type="match status" value="1"/>
</dbReference>
<sequence>MPGKPTLLDSILATPPSGHSDVTASIRASLLSTLFENTRSMLMAGAAGAFVAMVALFRLRAEWALCWLIADLALLAARFGIIRSYVARNRAEAVHPGPWAAQYAPVSLVYCLTLGAGTMGCVMSPDSELASLATMVTAGILGGVASRNAALPRLAIAQICLGALPIGVGAALAPRSSAWILIPPLALYIAGMAAIVGRHYDSLVALMTAEQKHAELAARFDAALTHMPHGLCTIDDAGKVVIANRRTAELFGATVEMLRLNVPLPEFIGHAGLAKFGETLRRQLVERCTAWLAEERTSLDLPLNDGRRLEMTRNPVPDGSAVIIIEDVTERRLTEAKILHLARHDPLTGLPNRRELSERLSQLLARNAANQAAPLAVMYLDLDGFKQVNDSLGHHAGDEVLAAVAARLRAMLRSGDGELVARLGGDEFAVIVEHAAPATSEALAERVIYRLSEPYSLSTGETVAIGTSIGIAFAVNGDTFERLMRRADAALYDAKTAGKGTFRFASIKGNNEAVIALANRHATRGSSELV</sequence>
<dbReference type="RefSeq" id="WP_137337580.1">
    <property type="nucleotide sequence ID" value="NZ_CP040078.1"/>
</dbReference>
<keyword evidence="1" id="KW-1133">Transmembrane helix</keyword>
<dbReference type="PANTHER" id="PTHR44757">
    <property type="entry name" value="DIGUANYLATE CYCLASE DGCP"/>
    <property type="match status" value="1"/>
</dbReference>
<dbReference type="Gene3D" id="3.30.70.270">
    <property type="match status" value="1"/>
</dbReference>
<dbReference type="PANTHER" id="PTHR44757:SF2">
    <property type="entry name" value="BIOFILM ARCHITECTURE MAINTENANCE PROTEIN MBAA"/>
    <property type="match status" value="1"/>
</dbReference>
<evidence type="ECO:0000313" key="3">
    <source>
        <dbReference type="EMBL" id="QCP54822.1"/>
    </source>
</evidence>
<feature type="transmembrane region" description="Helical" evidence="1">
    <location>
        <begin position="129"/>
        <end position="149"/>
    </location>
</feature>
<dbReference type="EMBL" id="CP040078">
    <property type="protein sequence ID" value="QCP54822.1"/>
    <property type="molecule type" value="Genomic_DNA"/>
</dbReference>
<keyword evidence="1" id="KW-0812">Transmembrane</keyword>
<dbReference type="InterPro" id="IPR000160">
    <property type="entry name" value="GGDEF_dom"/>
</dbReference>
<dbReference type="SUPFAM" id="SSF55785">
    <property type="entry name" value="PYP-like sensor domain (PAS domain)"/>
    <property type="match status" value="1"/>
</dbReference>
<dbReference type="InterPro" id="IPR029787">
    <property type="entry name" value="Nucleotide_cyclase"/>
</dbReference>
<dbReference type="PROSITE" id="PS50887">
    <property type="entry name" value="GGDEF"/>
    <property type="match status" value="1"/>
</dbReference>
<dbReference type="SMART" id="SM00267">
    <property type="entry name" value="GGDEF"/>
    <property type="match status" value="1"/>
</dbReference>
<dbReference type="NCBIfam" id="TIGR00229">
    <property type="entry name" value="sensory_box"/>
    <property type="match status" value="1"/>
</dbReference>
<dbReference type="OrthoDB" id="8526884at2"/>
<dbReference type="CDD" id="cd00130">
    <property type="entry name" value="PAS"/>
    <property type="match status" value="1"/>
</dbReference>
<dbReference type="CDD" id="cd01949">
    <property type="entry name" value="GGDEF"/>
    <property type="match status" value="1"/>
</dbReference>
<feature type="domain" description="GGDEF" evidence="2">
    <location>
        <begin position="373"/>
        <end position="507"/>
    </location>
</feature>
<dbReference type="InterPro" id="IPR000014">
    <property type="entry name" value="PAS"/>
</dbReference>
<evidence type="ECO:0000313" key="4">
    <source>
        <dbReference type="Proteomes" id="UP000298656"/>
    </source>
</evidence>
<dbReference type="NCBIfam" id="TIGR00254">
    <property type="entry name" value="GGDEF"/>
    <property type="match status" value="1"/>
</dbReference>
<evidence type="ECO:0000259" key="2">
    <source>
        <dbReference type="PROSITE" id="PS50887"/>
    </source>
</evidence>
<accession>A0A4P8IZL4</accession>
<dbReference type="KEGG" id="tvl:FAZ95_24835"/>
<gene>
    <name evidence="3" type="ORF">FAZ95_24835</name>
</gene>
<feature type="transmembrane region" description="Helical" evidence="1">
    <location>
        <begin position="40"/>
        <end position="57"/>
    </location>
</feature>
<protein>
    <submittedName>
        <fullName evidence="3">Diguanylate cyclase</fullName>
    </submittedName>
</protein>
<dbReference type="InterPro" id="IPR043128">
    <property type="entry name" value="Rev_trsase/Diguanyl_cyclase"/>
</dbReference>